<keyword evidence="2" id="KW-1185">Reference proteome</keyword>
<dbReference type="Proteomes" id="UP000265520">
    <property type="component" value="Unassembled WGS sequence"/>
</dbReference>
<dbReference type="EMBL" id="LXQA011460676">
    <property type="protein sequence ID" value="MCI97989.1"/>
    <property type="molecule type" value="Genomic_DNA"/>
</dbReference>
<proteinExistence type="predicted"/>
<protein>
    <submittedName>
        <fullName evidence="1">Uncharacterized protein</fullName>
    </submittedName>
</protein>
<dbReference type="AlphaFoldDB" id="A0A392WEF3"/>
<reference evidence="1 2" key="1">
    <citation type="journal article" date="2018" name="Front. Plant Sci.">
        <title>Red Clover (Trifolium pratense) and Zigzag Clover (T. medium) - A Picture of Genomic Similarities and Differences.</title>
        <authorList>
            <person name="Dluhosova J."/>
            <person name="Istvanek J."/>
            <person name="Nedelnik J."/>
            <person name="Repkova J."/>
        </authorList>
    </citation>
    <scope>NUCLEOTIDE SEQUENCE [LARGE SCALE GENOMIC DNA]</scope>
    <source>
        <strain evidence="2">cv. 10/8</strain>
        <tissue evidence="1">Leaf</tissue>
    </source>
</reference>
<evidence type="ECO:0000313" key="2">
    <source>
        <dbReference type="Proteomes" id="UP000265520"/>
    </source>
</evidence>
<sequence length="34" mass="3961">MAMTSCCQDSYQKAVDWKSLTQMREELAVQNHDL</sequence>
<accession>A0A392WEF3</accession>
<evidence type="ECO:0000313" key="1">
    <source>
        <dbReference type="EMBL" id="MCI97989.1"/>
    </source>
</evidence>
<feature type="non-terminal residue" evidence="1">
    <location>
        <position position="34"/>
    </location>
</feature>
<name>A0A392WEF3_9FABA</name>
<organism evidence="1 2">
    <name type="scientific">Trifolium medium</name>
    <dbReference type="NCBI Taxonomy" id="97028"/>
    <lineage>
        <taxon>Eukaryota</taxon>
        <taxon>Viridiplantae</taxon>
        <taxon>Streptophyta</taxon>
        <taxon>Embryophyta</taxon>
        <taxon>Tracheophyta</taxon>
        <taxon>Spermatophyta</taxon>
        <taxon>Magnoliopsida</taxon>
        <taxon>eudicotyledons</taxon>
        <taxon>Gunneridae</taxon>
        <taxon>Pentapetalae</taxon>
        <taxon>rosids</taxon>
        <taxon>fabids</taxon>
        <taxon>Fabales</taxon>
        <taxon>Fabaceae</taxon>
        <taxon>Papilionoideae</taxon>
        <taxon>50 kb inversion clade</taxon>
        <taxon>NPAAA clade</taxon>
        <taxon>Hologalegina</taxon>
        <taxon>IRL clade</taxon>
        <taxon>Trifolieae</taxon>
        <taxon>Trifolium</taxon>
    </lineage>
</organism>
<comment type="caution">
    <text evidence="1">The sequence shown here is derived from an EMBL/GenBank/DDBJ whole genome shotgun (WGS) entry which is preliminary data.</text>
</comment>